<evidence type="ECO:0000313" key="1">
    <source>
        <dbReference type="EMBL" id="TCG03158.1"/>
    </source>
</evidence>
<dbReference type="EMBL" id="MWML01000499">
    <property type="protein sequence ID" value="TCG03158.1"/>
    <property type="molecule type" value="Genomic_DNA"/>
</dbReference>
<name>A0A4V2NG09_9BURK</name>
<proteinExistence type="predicted"/>
<accession>A0A4V2NG09</accession>
<protein>
    <submittedName>
        <fullName evidence="1">Uncharacterized protein</fullName>
    </submittedName>
</protein>
<reference evidence="1 2" key="1">
    <citation type="submission" date="2017-02" db="EMBL/GenBank/DDBJ databases">
        <title>Paraburkholderia sophoroidis sp. nov. and Paraburkholderia steynii sp. nov. rhizobial symbionts of the fynbos legume Hypocalyptus sophoroides.</title>
        <authorList>
            <person name="Steenkamp E.T."/>
            <person name="Beukes C.W."/>
            <person name="Van Zyl E."/>
            <person name="Avontuur J."/>
            <person name="Chan W.Y."/>
            <person name="Hassen A."/>
            <person name="Palmer M."/>
            <person name="Mthombeni L."/>
            <person name="Phalane F."/>
            <person name="Sereme K."/>
            <person name="Venter S.N."/>
        </authorList>
    </citation>
    <scope>NUCLEOTIDE SEQUENCE [LARGE SCALE GENOMIC DNA]</scope>
    <source>
        <strain evidence="1 2">HC1.1ba</strain>
    </source>
</reference>
<comment type="caution">
    <text evidence="1">The sequence shown here is derived from an EMBL/GenBank/DDBJ whole genome shotgun (WGS) entry which is preliminary data.</text>
</comment>
<keyword evidence="2" id="KW-1185">Reference proteome</keyword>
<gene>
    <name evidence="1" type="ORF">BZM27_50625</name>
</gene>
<dbReference type="Proteomes" id="UP000294200">
    <property type="component" value="Unassembled WGS sequence"/>
</dbReference>
<organism evidence="1 2">
    <name type="scientific">Paraburkholderia steynii</name>
    <dbReference type="NCBI Taxonomy" id="1245441"/>
    <lineage>
        <taxon>Bacteria</taxon>
        <taxon>Pseudomonadati</taxon>
        <taxon>Pseudomonadota</taxon>
        <taxon>Betaproteobacteria</taxon>
        <taxon>Burkholderiales</taxon>
        <taxon>Burkholderiaceae</taxon>
        <taxon>Paraburkholderia</taxon>
    </lineage>
</organism>
<evidence type="ECO:0000313" key="2">
    <source>
        <dbReference type="Proteomes" id="UP000294200"/>
    </source>
</evidence>
<dbReference type="AlphaFoldDB" id="A0A4V2NG09"/>
<sequence length="76" mass="8518">MSQPVWLDQCLPVDLIPNILQTQIGDGGLSFEFVSARRVVLQPDVLVAIDRALQVTRTRRHLEVVDAHAWTDIVNA</sequence>